<dbReference type="AlphaFoldDB" id="A0A2T6KK56"/>
<gene>
    <name evidence="1" type="ORF">C8N45_103199</name>
</gene>
<dbReference type="PROSITE" id="PS51257">
    <property type="entry name" value="PROKAR_LIPOPROTEIN"/>
    <property type="match status" value="1"/>
</dbReference>
<name>A0A2T6KK56_9RHOB</name>
<proteinExistence type="predicted"/>
<evidence type="ECO:0000313" key="1">
    <source>
        <dbReference type="EMBL" id="PUB16344.1"/>
    </source>
</evidence>
<keyword evidence="2" id="KW-1185">Reference proteome</keyword>
<evidence type="ECO:0000313" key="2">
    <source>
        <dbReference type="Proteomes" id="UP000244523"/>
    </source>
</evidence>
<accession>A0A2T6KK56</accession>
<protein>
    <submittedName>
        <fullName evidence="1">Uncharacterized protein</fullName>
    </submittedName>
</protein>
<sequence>MVVPTMRKTQFHMTDILPATLLCLSLLSLSGCGSGGSDEQLTVGNITDQYLSLAEKIDSSALAPASDIPTTGSANYSGYVNTFVDTQSFGDGLIVGDLSLRIGFSGDGEVEGKVDDFVFIDLQDNSNNLPPRSDPVLSLDGRLNISGGSITRATRTNPTQFQANLAGGITLPPSISGADSDATAQVAGKMNGDFVEGGVRGSIVATSAVPGLPGVPLDGSFGAERD</sequence>
<organism evidence="1 2">
    <name type="scientific">Yoonia sediminilitoris</name>
    <dbReference type="NCBI Taxonomy" id="1286148"/>
    <lineage>
        <taxon>Bacteria</taxon>
        <taxon>Pseudomonadati</taxon>
        <taxon>Pseudomonadota</taxon>
        <taxon>Alphaproteobacteria</taxon>
        <taxon>Rhodobacterales</taxon>
        <taxon>Paracoccaceae</taxon>
        <taxon>Yoonia</taxon>
    </lineage>
</organism>
<dbReference type="EMBL" id="QBUD01000003">
    <property type="protein sequence ID" value="PUB16344.1"/>
    <property type="molecule type" value="Genomic_DNA"/>
</dbReference>
<comment type="caution">
    <text evidence="1">The sequence shown here is derived from an EMBL/GenBank/DDBJ whole genome shotgun (WGS) entry which is preliminary data.</text>
</comment>
<reference evidence="1 2" key="1">
    <citation type="submission" date="2018-04" db="EMBL/GenBank/DDBJ databases">
        <title>Genomic Encyclopedia of Archaeal and Bacterial Type Strains, Phase II (KMG-II): from individual species to whole genera.</title>
        <authorList>
            <person name="Goeker M."/>
        </authorList>
    </citation>
    <scope>NUCLEOTIDE SEQUENCE [LARGE SCALE GENOMIC DNA]</scope>
    <source>
        <strain evidence="1 2">DSM 29955</strain>
    </source>
</reference>
<dbReference type="Proteomes" id="UP000244523">
    <property type="component" value="Unassembled WGS sequence"/>
</dbReference>